<reference evidence="1" key="1">
    <citation type="journal article" date="2021" name="PeerJ">
        <title>Extensive microbial diversity within the chicken gut microbiome revealed by metagenomics and culture.</title>
        <authorList>
            <person name="Gilroy R."/>
            <person name="Ravi A."/>
            <person name="Getino M."/>
            <person name="Pursley I."/>
            <person name="Horton D.L."/>
            <person name="Alikhan N.F."/>
            <person name="Baker D."/>
            <person name="Gharbi K."/>
            <person name="Hall N."/>
            <person name="Watson M."/>
            <person name="Adriaenssens E.M."/>
            <person name="Foster-Nyarko E."/>
            <person name="Jarju S."/>
            <person name="Secka A."/>
            <person name="Antonio M."/>
            <person name="Oren A."/>
            <person name="Chaudhuri R.R."/>
            <person name="La Ragione R."/>
            <person name="Hildebrand F."/>
            <person name="Pallen M.J."/>
        </authorList>
    </citation>
    <scope>NUCLEOTIDE SEQUENCE</scope>
    <source>
        <strain evidence="1">1282</strain>
    </source>
</reference>
<gene>
    <name evidence="1" type="ORF">H9838_00365</name>
</gene>
<dbReference type="InterPro" id="IPR018695">
    <property type="entry name" value="DUF2194"/>
</dbReference>
<reference evidence="1" key="2">
    <citation type="submission" date="2021-04" db="EMBL/GenBank/DDBJ databases">
        <authorList>
            <person name="Gilroy R."/>
        </authorList>
    </citation>
    <scope>NUCLEOTIDE SEQUENCE</scope>
    <source>
        <strain evidence="1">1282</strain>
    </source>
</reference>
<name>A0A9D1YAK4_9FIRM</name>
<proteinExistence type="predicted"/>
<organism evidence="1 2">
    <name type="scientific">Candidatus Acutalibacter pullistercoris</name>
    <dbReference type="NCBI Taxonomy" id="2838418"/>
    <lineage>
        <taxon>Bacteria</taxon>
        <taxon>Bacillati</taxon>
        <taxon>Bacillota</taxon>
        <taxon>Clostridia</taxon>
        <taxon>Eubacteriales</taxon>
        <taxon>Acutalibacteraceae</taxon>
        <taxon>Acutalibacter</taxon>
    </lineage>
</organism>
<dbReference type="Proteomes" id="UP000823915">
    <property type="component" value="Unassembled WGS sequence"/>
</dbReference>
<dbReference type="AlphaFoldDB" id="A0A9D1YAK4"/>
<evidence type="ECO:0000313" key="2">
    <source>
        <dbReference type="Proteomes" id="UP000823915"/>
    </source>
</evidence>
<dbReference type="Pfam" id="PF09960">
    <property type="entry name" value="DUF2194"/>
    <property type="match status" value="1"/>
</dbReference>
<comment type="caution">
    <text evidence="1">The sequence shown here is derived from an EMBL/GenBank/DDBJ whole genome shotgun (WGS) entry which is preliminary data.</text>
</comment>
<evidence type="ECO:0000313" key="1">
    <source>
        <dbReference type="EMBL" id="HIY25611.1"/>
    </source>
</evidence>
<sequence length="213" mass="23556">MKFYTYVRPSNYLSEEGRQAVAEALPDLQVISGVYTKEGEEGSVYVQDFSVAEDGIAEYPRVTSGMLEDTYDEFAAMNACALYGAFSHFVHPDDILDKERGGGQGWEDLFQAYCDKLGLVNRYFEGLRPLTAVEAGQALRVADALDVSLTVEGDTAAGRCNGFTGSAYCYLRTDKDPQVDNETCRISPVCGGYEGCWYLVEILQPEFSFSLKE</sequence>
<accession>A0A9D1YAK4</accession>
<protein>
    <submittedName>
        <fullName evidence="1">DUF2194 domain-containing protein</fullName>
    </submittedName>
</protein>
<dbReference type="EMBL" id="DXDU01000007">
    <property type="protein sequence ID" value="HIY25611.1"/>
    <property type="molecule type" value="Genomic_DNA"/>
</dbReference>